<dbReference type="AlphaFoldDB" id="E1ST42"/>
<evidence type="ECO:0000313" key="7">
    <source>
        <dbReference type="Proteomes" id="UP000006683"/>
    </source>
</evidence>
<dbReference type="InterPro" id="IPR002641">
    <property type="entry name" value="PNPLA_dom"/>
</dbReference>
<feature type="short sequence motif" description="GXSXG" evidence="4">
    <location>
        <begin position="111"/>
        <end position="115"/>
    </location>
</feature>
<dbReference type="GO" id="GO:0016042">
    <property type="term" value="P:lipid catabolic process"/>
    <property type="evidence" value="ECO:0007669"/>
    <property type="project" value="UniProtKB-UniRule"/>
</dbReference>
<accession>E1ST42</accession>
<feature type="short sequence motif" description="DGA/G" evidence="4">
    <location>
        <begin position="258"/>
        <end position="260"/>
    </location>
</feature>
<gene>
    <name evidence="6" type="ordered locus">Fbal_1886</name>
</gene>
<name>E1ST42_FERBD</name>
<dbReference type="PROSITE" id="PS51635">
    <property type="entry name" value="PNPLA"/>
    <property type="match status" value="1"/>
</dbReference>
<keyword evidence="1 4" id="KW-0378">Hydrolase</keyword>
<evidence type="ECO:0000313" key="6">
    <source>
        <dbReference type="EMBL" id="ADN76089.1"/>
    </source>
</evidence>
<dbReference type="InterPro" id="IPR016035">
    <property type="entry name" value="Acyl_Trfase/lysoPLipase"/>
</dbReference>
<dbReference type="RefSeq" id="WP_013345395.1">
    <property type="nucleotide sequence ID" value="NC_014541.1"/>
</dbReference>
<protein>
    <submittedName>
        <fullName evidence="6">Patatin</fullName>
    </submittedName>
</protein>
<keyword evidence="2 4" id="KW-0442">Lipid degradation</keyword>
<dbReference type="EMBL" id="CP002209">
    <property type="protein sequence ID" value="ADN76089.1"/>
    <property type="molecule type" value="Genomic_DNA"/>
</dbReference>
<evidence type="ECO:0000259" key="5">
    <source>
        <dbReference type="PROSITE" id="PS51635"/>
    </source>
</evidence>
<dbReference type="PROSITE" id="PS51257">
    <property type="entry name" value="PROKAR_LIPOPROTEIN"/>
    <property type="match status" value="1"/>
</dbReference>
<dbReference type="eggNOG" id="COG1752">
    <property type="taxonomic scope" value="Bacteria"/>
</dbReference>
<dbReference type="GeneID" id="67182091"/>
<dbReference type="Gene3D" id="3.40.1090.10">
    <property type="entry name" value="Cytosolic phospholipase A2 catalytic domain"/>
    <property type="match status" value="1"/>
</dbReference>
<proteinExistence type="predicted"/>
<dbReference type="Proteomes" id="UP000006683">
    <property type="component" value="Chromosome"/>
</dbReference>
<dbReference type="PANTHER" id="PTHR14226:SF74">
    <property type="entry name" value="BLR4684 PROTEIN"/>
    <property type="match status" value="1"/>
</dbReference>
<dbReference type="HOGENOM" id="CLU_048550_0_0_6"/>
<dbReference type="KEGG" id="fbl:Fbal_1886"/>
<dbReference type="Pfam" id="PF01734">
    <property type="entry name" value="Patatin"/>
    <property type="match status" value="1"/>
</dbReference>
<keyword evidence="7" id="KW-1185">Reference proteome</keyword>
<dbReference type="STRING" id="550540.Fbal_1886"/>
<dbReference type="SUPFAM" id="SSF52151">
    <property type="entry name" value="FabD/lysophospholipase-like"/>
    <property type="match status" value="1"/>
</dbReference>
<keyword evidence="3 4" id="KW-0443">Lipid metabolism</keyword>
<comment type="caution">
    <text evidence="4">Lacks conserved residue(s) required for the propagation of feature annotation.</text>
</comment>
<dbReference type="PANTHER" id="PTHR14226">
    <property type="entry name" value="NEUROPATHY TARGET ESTERASE/SWISS CHEESE D.MELANOGASTER"/>
    <property type="match status" value="1"/>
</dbReference>
<dbReference type="GO" id="GO:0016787">
    <property type="term" value="F:hydrolase activity"/>
    <property type="evidence" value="ECO:0007669"/>
    <property type="project" value="UniProtKB-UniRule"/>
</dbReference>
<dbReference type="InterPro" id="IPR050301">
    <property type="entry name" value="NTE"/>
</dbReference>
<feature type="active site" description="Nucleophile" evidence="4">
    <location>
        <position position="113"/>
    </location>
</feature>
<dbReference type="OrthoDB" id="9798773at2"/>
<evidence type="ECO:0000256" key="1">
    <source>
        <dbReference type="ARBA" id="ARBA00022801"/>
    </source>
</evidence>
<sequence>MSTRTLFPLLIALSLCGCSSVERQPVPESMSESVTVLGRDDLREWGDEIGITPTDILKKYGELETVFPAIMHREHHYLVLSGGAEDGAYGAGVLAGWSEAGTRPEFTMVTGISTGALIAPFAFLGSEYDPVLEAIYTTLGSKDLYTQRSWLSLFTADAVGDTTPFKASIARFLDDRTLDAIAAEYLRGRQLLIGTTNLDAGRPVIWNVTRIAASGHPGAYPFIRSLFLASAALPGLFPPVYVPVEGPQGQPMDEMHVDGGVTAQLFFAPSNIDWSEVIRLLDVKGTPTLYLIRNSRVESRYQTVDPNLKAIAGRTIGTLIRTQGVGDIYRLLYLSERDHIRIKSTWIPVDAVVDVSIDEVFDTDYMKALYQYGRERALSDRLWFIKGASINDGEDDEP</sequence>
<evidence type="ECO:0000256" key="2">
    <source>
        <dbReference type="ARBA" id="ARBA00022963"/>
    </source>
</evidence>
<evidence type="ECO:0000256" key="3">
    <source>
        <dbReference type="ARBA" id="ARBA00023098"/>
    </source>
</evidence>
<feature type="active site" description="Proton acceptor" evidence="4">
    <location>
        <position position="258"/>
    </location>
</feature>
<organism evidence="6 7">
    <name type="scientific">Ferrimonas balearica (strain DSM 9799 / CCM 4581 / KCTC 23876 / PAT)</name>
    <dbReference type="NCBI Taxonomy" id="550540"/>
    <lineage>
        <taxon>Bacteria</taxon>
        <taxon>Pseudomonadati</taxon>
        <taxon>Pseudomonadota</taxon>
        <taxon>Gammaproteobacteria</taxon>
        <taxon>Alteromonadales</taxon>
        <taxon>Ferrimonadaceae</taxon>
        <taxon>Ferrimonas</taxon>
    </lineage>
</organism>
<feature type="domain" description="PNPLA" evidence="5">
    <location>
        <begin position="78"/>
        <end position="271"/>
    </location>
</feature>
<evidence type="ECO:0000256" key="4">
    <source>
        <dbReference type="PROSITE-ProRule" id="PRU01161"/>
    </source>
</evidence>
<reference evidence="6 7" key="1">
    <citation type="journal article" date="2010" name="Stand. Genomic Sci.">
        <title>Complete genome sequence of Ferrimonas balearica type strain (PAT).</title>
        <authorList>
            <person name="Nolan M."/>
            <person name="Sikorski J."/>
            <person name="Davenport K."/>
            <person name="Lucas S."/>
            <person name="Glavina Del Rio T."/>
            <person name="Tice H."/>
            <person name="Cheng J."/>
            <person name="Goodwin L."/>
            <person name="Pitluck S."/>
            <person name="Liolios K."/>
            <person name="Ivanova N."/>
            <person name="Mavromatis K."/>
            <person name="Ovchinnikova G."/>
            <person name="Pati A."/>
            <person name="Chen A."/>
            <person name="Palaniappan K."/>
            <person name="Land M."/>
            <person name="Hauser L."/>
            <person name="Chang Y."/>
            <person name="Jeffries C."/>
            <person name="Tapia R."/>
            <person name="Brettin T."/>
            <person name="Detter J."/>
            <person name="Han C."/>
            <person name="Yasawong M."/>
            <person name="Rohde M."/>
            <person name="Tindall B."/>
            <person name="Goker M."/>
            <person name="Woyke T."/>
            <person name="Bristow J."/>
            <person name="Eisen J."/>
            <person name="Markowitz V."/>
            <person name="Hugenholtz P."/>
            <person name="Kyrpides N."/>
            <person name="Klenk H."/>
            <person name="Lapidus A."/>
        </authorList>
    </citation>
    <scope>NUCLEOTIDE SEQUENCE [LARGE SCALE GENOMIC DNA]</scope>
    <source>
        <strain evidence="7">DSM 9799 / CCM 4581 / KCTC 23876 / PAT</strain>
    </source>
</reference>